<protein>
    <submittedName>
        <fullName evidence="1">Uncharacterized protein</fullName>
    </submittedName>
</protein>
<dbReference type="EMBL" id="VDGH01000009">
    <property type="protein sequence ID" value="TQR11427.1"/>
    <property type="molecule type" value="Genomic_DNA"/>
</dbReference>
<evidence type="ECO:0000313" key="2">
    <source>
        <dbReference type="Proteomes" id="UP000317316"/>
    </source>
</evidence>
<accession>A0A544T1W2</accession>
<comment type="caution">
    <text evidence="1">The sequence shown here is derived from an EMBL/GenBank/DDBJ whole genome shotgun (WGS) entry which is preliminary data.</text>
</comment>
<dbReference type="Proteomes" id="UP000317316">
    <property type="component" value="Unassembled WGS sequence"/>
</dbReference>
<keyword evidence="2" id="KW-1185">Reference proteome</keyword>
<reference evidence="1 2" key="1">
    <citation type="submission" date="2019-05" db="EMBL/GenBank/DDBJ databases">
        <title>Psychrobacillus vulpis sp. nov., a new species isolated from feces of a red fox that inhabits in The Tablas de Daimiel Natural Park, Albacete, Spain.</title>
        <authorList>
            <person name="Rodriguez M."/>
            <person name="Reina J.C."/>
            <person name="Bejar V."/>
            <person name="Llamas I."/>
        </authorList>
    </citation>
    <scope>NUCLEOTIDE SEQUENCE [LARGE SCALE GENOMIC DNA]</scope>
    <source>
        <strain evidence="1 2">NEAU-3TGS17</strain>
    </source>
</reference>
<evidence type="ECO:0000313" key="1">
    <source>
        <dbReference type="EMBL" id="TQR11427.1"/>
    </source>
</evidence>
<proteinExistence type="predicted"/>
<name>A0A544T1W2_9BACI</name>
<sequence length="78" mass="9230">MQYFVNEKVNFEGITEKHIIQVICLDVDFSTATTKIFKCKTMFLMDGKIQGVWNGRWVSRYFKKPATQSEIELFHSFE</sequence>
<dbReference type="AlphaFoldDB" id="A0A544T1W2"/>
<organism evidence="1 2">
    <name type="scientific">Psychrobacillus lasiicapitis</name>
    <dbReference type="NCBI Taxonomy" id="1636719"/>
    <lineage>
        <taxon>Bacteria</taxon>
        <taxon>Bacillati</taxon>
        <taxon>Bacillota</taxon>
        <taxon>Bacilli</taxon>
        <taxon>Bacillales</taxon>
        <taxon>Bacillaceae</taxon>
        <taxon>Psychrobacillus</taxon>
    </lineage>
</organism>
<dbReference type="RefSeq" id="WP_142539872.1">
    <property type="nucleotide sequence ID" value="NZ_BMIE01000007.1"/>
</dbReference>
<gene>
    <name evidence="1" type="ORF">FG382_15905</name>
</gene>